<gene>
    <name evidence="2" type="ORF">MCCS_18990</name>
</gene>
<dbReference type="InterPro" id="IPR024976">
    <property type="entry name" value="DUF3885"/>
</dbReference>
<dbReference type="RefSeq" id="WP_086043078.1">
    <property type="nucleotide sequence ID" value="NZ_CBCRZA010000004.1"/>
</dbReference>
<evidence type="ECO:0000313" key="3">
    <source>
        <dbReference type="Proteomes" id="UP000194154"/>
    </source>
</evidence>
<dbReference type="Proteomes" id="UP000194154">
    <property type="component" value="Chromosome"/>
</dbReference>
<proteinExistence type="predicted"/>
<sequence>MDYYQFMSRDIIKQNLEFEHIELVKNQSRFMDNGKLNHAVFEQVRFEMANYFHVLFKDVERIKLIFCVAYKDRYYRLNLRKYFKHFERFNFSLYHNELSDDCHQYAYIINKRDLNLQKLVKDICYQDFAYESQTFRKASILTIITNLDEDIFYYPYDDRGVVIYKK</sequence>
<dbReference type="KEGG" id="mcak:MCCS_18990"/>
<accession>A0A1W7AD42</accession>
<reference evidence="2 3" key="1">
    <citation type="journal article" date="2017" name="Int. J. Syst. Evol. Microbiol.">
        <title>Macrococcus canis sp. nov., a skin bacterium associated with infections in dogs.</title>
        <authorList>
            <person name="Gobeli Brawand S."/>
            <person name="Cotting K."/>
            <person name="Gomez-Sanz E."/>
            <person name="Collaud A."/>
            <person name="Thomann A."/>
            <person name="Brodard I."/>
            <person name="Rodriguez-Campos S."/>
            <person name="Strauss C."/>
            <person name="Perreten V."/>
        </authorList>
    </citation>
    <scope>NUCLEOTIDE SEQUENCE [LARGE SCALE GENOMIC DNA]</scope>
    <source>
        <strain evidence="2 3">KM45013</strain>
    </source>
</reference>
<dbReference type="EMBL" id="CP021059">
    <property type="protein sequence ID" value="ARQ07525.1"/>
    <property type="molecule type" value="Genomic_DNA"/>
</dbReference>
<keyword evidence="3" id="KW-1185">Reference proteome</keyword>
<dbReference type="OrthoDB" id="72213at2"/>
<dbReference type="AlphaFoldDB" id="A0A1W7AD42"/>
<evidence type="ECO:0000313" key="2">
    <source>
        <dbReference type="EMBL" id="ARQ07525.1"/>
    </source>
</evidence>
<name>A0A1W7AD42_9STAP</name>
<evidence type="ECO:0000259" key="1">
    <source>
        <dbReference type="Pfam" id="PF13021"/>
    </source>
</evidence>
<dbReference type="GeneID" id="35295990"/>
<dbReference type="STRING" id="1855823.MCCS_18990"/>
<dbReference type="Pfam" id="PF13021">
    <property type="entry name" value="DUF3885"/>
    <property type="match status" value="1"/>
</dbReference>
<organism evidence="2 3">
    <name type="scientific">Macrococcoides canis</name>
    <dbReference type="NCBI Taxonomy" id="1855823"/>
    <lineage>
        <taxon>Bacteria</taxon>
        <taxon>Bacillati</taxon>
        <taxon>Bacillota</taxon>
        <taxon>Bacilli</taxon>
        <taxon>Bacillales</taxon>
        <taxon>Staphylococcaceae</taxon>
        <taxon>Macrococcoides</taxon>
    </lineage>
</organism>
<protein>
    <recommendedName>
        <fullName evidence="1">DUF3885 domain-containing protein</fullName>
    </recommendedName>
</protein>
<feature type="domain" description="DUF3885" evidence="1">
    <location>
        <begin position="26"/>
        <end position="164"/>
    </location>
</feature>